<gene>
    <name evidence="2" type="ORF">CBOVIS_LOCUS12222</name>
</gene>
<proteinExistence type="predicted"/>
<reference evidence="2 3" key="1">
    <citation type="submission" date="2020-04" db="EMBL/GenBank/DDBJ databases">
        <authorList>
            <person name="Laetsch R D."/>
            <person name="Stevens L."/>
            <person name="Kumar S."/>
            <person name="Blaxter L. M."/>
        </authorList>
    </citation>
    <scope>NUCLEOTIDE SEQUENCE [LARGE SCALE GENOMIC DNA]</scope>
</reference>
<dbReference type="Proteomes" id="UP000494206">
    <property type="component" value="Unassembled WGS sequence"/>
</dbReference>
<dbReference type="OrthoDB" id="5809959at2759"/>
<dbReference type="InterPro" id="IPR052566">
    <property type="entry name" value="Non-lysos_glucosylceramidase"/>
</dbReference>
<protein>
    <recommendedName>
        <fullName evidence="1">Glycosyl-hydrolase family 116 N-terminal domain-containing protein</fullName>
    </recommendedName>
</protein>
<sequence length="219" mass="25018">MDAIDVLEILQSSRRSKGSRKMARRAVSPAYGSDAECLGESPAWMSQEMSGIGWKARGDRKPIEKRVPFNRPTPKQVYEALPFVRRYFLYWMKYTFDKEKLFINTFQPLKHKPYYGVPCGGIGCGAIGRDFRGGFCKFSLRPGLVEHKVDIVAADQFILSVREHNKCIYQKVLTAADVCPPSGALSAWDFSFPAKNVYYRLDRVYVFLKRKNNPLNGEN</sequence>
<dbReference type="EMBL" id="CADEPM010000011">
    <property type="protein sequence ID" value="CAB3410745.1"/>
    <property type="molecule type" value="Genomic_DNA"/>
</dbReference>
<comment type="caution">
    <text evidence="2">The sequence shown here is derived from an EMBL/GenBank/DDBJ whole genome shotgun (WGS) entry which is preliminary data.</text>
</comment>
<feature type="domain" description="Glycosyl-hydrolase family 116 N-terminal" evidence="1">
    <location>
        <begin position="116"/>
        <end position="200"/>
    </location>
</feature>
<accession>A0A8S1FA92</accession>
<dbReference type="PANTHER" id="PTHR12654:SF2">
    <property type="entry name" value="NON-LYSOSOMAL GLUCOSYLCERAMIDASE"/>
    <property type="match status" value="1"/>
</dbReference>
<dbReference type="PANTHER" id="PTHR12654">
    <property type="entry name" value="BILE ACID BETA-GLUCOSIDASE-RELATED"/>
    <property type="match status" value="1"/>
</dbReference>
<dbReference type="GO" id="GO:0008422">
    <property type="term" value="F:beta-glucosidase activity"/>
    <property type="evidence" value="ECO:0007669"/>
    <property type="project" value="TreeGrafter"/>
</dbReference>
<dbReference type="Pfam" id="PF12215">
    <property type="entry name" value="Glyco_hydr_116N"/>
    <property type="match status" value="1"/>
</dbReference>
<dbReference type="AlphaFoldDB" id="A0A8S1FA92"/>
<organism evidence="2 3">
    <name type="scientific">Caenorhabditis bovis</name>
    <dbReference type="NCBI Taxonomy" id="2654633"/>
    <lineage>
        <taxon>Eukaryota</taxon>
        <taxon>Metazoa</taxon>
        <taxon>Ecdysozoa</taxon>
        <taxon>Nematoda</taxon>
        <taxon>Chromadorea</taxon>
        <taxon>Rhabditida</taxon>
        <taxon>Rhabditina</taxon>
        <taxon>Rhabditomorpha</taxon>
        <taxon>Rhabditoidea</taxon>
        <taxon>Rhabditidae</taxon>
        <taxon>Peloderinae</taxon>
        <taxon>Caenorhabditis</taxon>
    </lineage>
</organism>
<dbReference type="InterPro" id="IPR024462">
    <property type="entry name" value="GH116_N"/>
</dbReference>
<name>A0A8S1FA92_9PELO</name>
<keyword evidence="3" id="KW-1185">Reference proteome</keyword>
<evidence type="ECO:0000259" key="1">
    <source>
        <dbReference type="Pfam" id="PF12215"/>
    </source>
</evidence>
<evidence type="ECO:0000313" key="2">
    <source>
        <dbReference type="EMBL" id="CAB3410745.1"/>
    </source>
</evidence>
<evidence type="ECO:0000313" key="3">
    <source>
        <dbReference type="Proteomes" id="UP000494206"/>
    </source>
</evidence>